<dbReference type="EMBL" id="LT899436">
    <property type="protein sequence ID" value="SNR15291.1"/>
    <property type="molecule type" value="Genomic_DNA"/>
</dbReference>
<dbReference type="KEGG" id="tje:TJEJU_1563"/>
<evidence type="ECO:0000313" key="2">
    <source>
        <dbReference type="Proteomes" id="UP000215214"/>
    </source>
</evidence>
<dbReference type="RefSeq" id="WP_157730151.1">
    <property type="nucleotide sequence ID" value="NZ_LT899436.1"/>
</dbReference>
<keyword evidence="2" id="KW-1185">Reference proteome</keyword>
<dbReference type="OrthoDB" id="1193174at2"/>
<protein>
    <submittedName>
        <fullName evidence="1">Uncharacterized protein</fullName>
    </submittedName>
</protein>
<reference evidence="1 2" key="1">
    <citation type="submission" date="2017-07" db="EMBL/GenBank/DDBJ databases">
        <authorList>
            <person name="Sun Z.S."/>
            <person name="Albrecht U."/>
            <person name="Echele G."/>
            <person name="Lee C.C."/>
        </authorList>
    </citation>
    <scope>NUCLEOTIDE SEQUENCE [LARGE SCALE GENOMIC DNA]</scope>
    <source>
        <strain evidence="2">type strain: KCTC 22618</strain>
    </source>
</reference>
<proteinExistence type="predicted"/>
<gene>
    <name evidence="1" type="ORF">TJEJU_1563</name>
</gene>
<dbReference type="Proteomes" id="UP000215214">
    <property type="component" value="Chromosome TJEJU"/>
</dbReference>
<evidence type="ECO:0000313" key="1">
    <source>
        <dbReference type="EMBL" id="SNR15291.1"/>
    </source>
</evidence>
<accession>A0A238U7Y1</accession>
<organism evidence="1 2">
    <name type="scientific">Tenacibaculum jejuense</name>
    <dbReference type="NCBI Taxonomy" id="584609"/>
    <lineage>
        <taxon>Bacteria</taxon>
        <taxon>Pseudomonadati</taxon>
        <taxon>Bacteroidota</taxon>
        <taxon>Flavobacteriia</taxon>
        <taxon>Flavobacteriales</taxon>
        <taxon>Flavobacteriaceae</taxon>
        <taxon>Tenacibaculum</taxon>
    </lineage>
</organism>
<sequence length="54" mass="6563">MKLTKNKRFKVRIEIKKFAYLPIIYRGSLFWLSKIKIEKSFNGMSMRIINVQRV</sequence>
<dbReference type="AlphaFoldDB" id="A0A238U7Y1"/>
<name>A0A238U7Y1_9FLAO</name>